<dbReference type="SUPFAM" id="SSF48452">
    <property type="entry name" value="TPR-like"/>
    <property type="match status" value="1"/>
</dbReference>
<dbReference type="Pfam" id="PF25872">
    <property type="entry name" value="HTH_77"/>
    <property type="match status" value="1"/>
</dbReference>
<proteinExistence type="predicted"/>
<dbReference type="InterPro" id="IPR027417">
    <property type="entry name" value="P-loop_NTPase"/>
</dbReference>
<dbReference type="Gene3D" id="1.25.40.10">
    <property type="entry name" value="Tetratricopeptide repeat domain"/>
    <property type="match status" value="1"/>
</dbReference>
<dbReference type="Pfam" id="PF13424">
    <property type="entry name" value="TPR_12"/>
    <property type="match status" value="1"/>
</dbReference>
<dbReference type="EMBL" id="VSSB01000001">
    <property type="protein sequence ID" value="TYL52740.1"/>
    <property type="molecule type" value="Genomic_DNA"/>
</dbReference>
<dbReference type="Pfam" id="PF00931">
    <property type="entry name" value="NB-ARC"/>
    <property type="match status" value="1"/>
</dbReference>
<dbReference type="Pfam" id="PF13271">
    <property type="entry name" value="DUF4062"/>
    <property type="match status" value="1"/>
</dbReference>
<sequence>MALARRGLVLAEEVGDRPVERLVGRVRRPHHVVVDLHVRHELQHRIRRDPVGPGAPLDDEPAAHVGEPATGRREDALVVVDGRRVIRQHERHAAALDRGELLDGRDGPRRTVGLDHAIVVGVAPSQRLEQGRAHVLVGRDHEDHRLAGGVLLGNHSTPPGAARRAAEGRHGATVPPGCGGPPARAPGEPRDGYLQPDAAGNRLEGMIPADPAIRTPDQRLRVFVSSTLRELAPERRAVRAAIEQLNLAPVMFELGARPHPPRDLYRAYLAQSDIFIGLYGEQYGWVAPGEDVSGLEDEYRLAPPAMPKLVYVKDDGDREPRLVDLLARIKADDRASYVHFTDPQQLAELVRGDLATLLAERFTRAAEPDEAPFTSMGGTVELPTSLTSLIGREQEVAAVAELLADEAVRLVTLTGPGGIGKSRLSIEAANRVRDRFPGGIAFVDLAPVTDPALVPAAIASALGIIDNGDGTLHEKLRMAVRDRRLLLLLDNVEQVVDAAPAIRALLTDAPHLTVLATSRILLRVTGEHGVELGPLALPDMRRGATVARALGTPSVALFVERVRATKPDFELTAENVEDVERIVVALDGVPLALELAAARGRVLTPAELLDRLDQRLLVLRGGARDLPERQRTIRSTIEWSTQLLTPTQRELLARLGLFSGVFTFDAADWIAEGIAGADTLDDLAALVDGSLVRQQDRGDRAVFTMLSTVREYARDRLDGRDDLRALRDRHAQYYVRLGEQAEHELEGATQLAWIARLHEEGDNLRSAVRHLLDTRQWTVAAQFAWTLYVYWWVDGHLGEVHAWMQEVLDSGDELDAATRARALYFTRAIGFWQDPDELLVPGLGESAALFRTEGERSGEALALISLALALLASREPDVARAGEALEGSLGLFREADDTWGEAMALVTTGRVALLSRDVRAAVERFEASLAVARRQHDSLGEAIALHHLGWAEVLVGDFSVARDCFEESLSESIRLHHDDGVAYGLEGLTAVAAAAGDLPRAGTLLGAAQIVRERTGLYNAPSFSFHQQFVDPILAGPGRDVFEAARARGRRMHVDDAVAFALQRETADAAASAT</sequence>
<reference evidence="5 6" key="1">
    <citation type="submission" date="2019-08" db="EMBL/GenBank/DDBJ databases">
        <authorList>
            <person name="Hu J."/>
        </authorList>
    </citation>
    <scope>NUCLEOTIDE SEQUENCE [LARGE SCALE GENOMIC DNA]</scope>
    <source>
        <strain evidence="5 6">NEAU-184</strain>
    </source>
</reference>
<dbReference type="InterPro" id="IPR002182">
    <property type="entry name" value="NB-ARC"/>
</dbReference>
<dbReference type="PANTHER" id="PTHR47691:SF3">
    <property type="entry name" value="HTH-TYPE TRANSCRIPTIONAL REGULATOR RV0890C-RELATED"/>
    <property type="match status" value="1"/>
</dbReference>
<feature type="compositionally biased region" description="Low complexity" evidence="1">
    <location>
        <begin position="171"/>
        <end position="186"/>
    </location>
</feature>
<feature type="domain" description="NB-ARC" evidence="2">
    <location>
        <begin position="393"/>
        <end position="519"/>
    </location>
</feature>
<feature type="region of interest" description="Disordered" evidence="1">
    <location>
        <begin position="169"/>
        <end position="201"/>
    </location>
</feature>
<keyword evidence="6" id="KW-1185">Reference proteome</keyword>
<dbReference type="InterPro" id="IPR025139">
    <property type="entry name" value="DUF4062"/>
</dbReference>
<dbReference type="InterPro" id="IPR011990">
    <property type="entry name" value="TPR-like_helical_dom_sf"/>
</dbReference>
<feature type="region of interest" description="Disordered" evidence="1">
    <location>
        <begin position="47"/>
        <end position="68"/>
    </location>
</feature>
<organism evidence="5 6">
    <name type="scientific">Agromyces mariniharenae</name>
    <dbReference type="NCBI Taxonomy" id="2604423"/>
    <lineage>
        <taxon>Bacteria</taxon>
        <taxon>Bacillati</taxon>
        <taxon>Actinomycetota</taxon>
        <taxon>Actinomycetes</taxon>
        <taxon>Micrococcales</taxon>
        <taxon>Microbacteriaceae</taxon>
        <taxon>Agromyces</taxon>
    </lineage>
</organism>
<evidence type="ECO:0000313" key="5">
    <source>
        <dbReference type="EMBL" id="TYL52740.1"/>
    </source>
</evidence>
<comment type="caution">
    <text evidence="5">The sequence shown here is derived from an EMBL/GenBank/DDBJ whole genome shotgun (WGS) entry which is preliminary data.</text>
</comment>
<accession>A0A5S4V856</accession>
<dbReference type="InterPro" id="IPR058852">
    <property type="entry name" value="HTH_77"/>
</dbReference>
<evidence type="ECO:0000259" key="3">
    <source>
        <dbReference type="Pfam" id="PF13271"/>
    </source>
</evidence>
<evidence type="ECO:0000313" key="6">
    <source>
        <dbReference type="Proteomes" id="UP000325243"/>
    </source>
</evidence>
<feature type="domain" description="DUF4062" evidence="3">
    <location>
        <begin position="221"/>
        <end position="302"/>
    </location>
</feature>
<evidence type="ECO:0000259" key="4">
    <source>
        <dbReference type="Pfam" id="PF25872"/>
    </source>
</evidence>
<dbReference type="SUPFAM" id="SSF52540">
    <property type="entry name" value="P-loop containing nucleoside triphosphate hydrolases"/>
    <property type="match status" value="1"/>
</dbReference>
<dbReference type="GO" id="GO:0043531">
    <property type="term" value="F:ADP binding"/>
    <property type="evidence" value="ECO:0007669"/>
    <property type="project" value="InterPro"/>
</dbReference>
<name>A0A5S4V856_9MICO</name>
<dbReference type="PANTHER" id="PTHR47691">
    <property type="entry name" value="REGULATOR-RELATED"/>
    <property type="match status" value="1"/>
</dbReference>
<dbReference type="PRINTS" id="PR00364">
    <property type="entry name" value="DISEASERSIST"/>
</dbReference>
<protein>
    <submittedName>
        <fullName evidence="5">DUF4062 domain-containing protein</fullName>
    </submittedName>
</protein>
<feature type="domain" description="Winged helix-turn-helix" evidence="4">
    <location>
        <begin position="644"/>
        <end position="717"/>
    </location>
</feature>
<evidence type="ECO:0000259" key="2">
    <source>
        <dbReference type="Pfam" id="PF00931"/>
    </source>
</evidence>
<evidence type="ECO:0000256" key="1">
    <source>
        <dbReference type="SAM" id="MobiDB-lite"/>
    </source>
</evidence>
<dbReference type="Gene3D" id="3.40.50.300">
    <property type="entry name" value="P-loop containing nucleotide triphosphate hydrolases"/>
    <property type="match status" value="1"/>
</dbReference>
<dbReference type="AlphaFoldDB" id="A0A5S4V856"/>
<gene>
    <name evidence="5" type="ORF">FYC51_03060</name>
</gene>
<dbReference type="Proteomes" id="UP000325243">
    <property type="component" value="Unassembled WGS sequence"/>
</dbReference>